<keyword evidence="8" id="KW-1185">Reference proteome</keyword>
<keyword evidence="5" id="KW-0472">Membrane</keyword>
<comment type="similarity">
    <text evidence="2 3">Belongs to the GMC oxidoreductase family.</text>
</comment>
<dbReference type="Proteomes" id="UP000279259">
    <property type="component" value="Unassembled WGS sequence"/>
</dbReference>
<evidence type="ECO:0000259" key="6">
    <source>
        <dbReference type="PROSITE" id="PS00623"/>
    </source>
</evidence>
<dbReference type="PANTHER" id="PTHR11552:SF218">
    <property type="entry name" value="GLUCOSE-METHANOL-CHOLINE OXIDOREDUCTASE N-TERMINAL DOMAIN-CONTAINING PROTEIN"/>
    <property type="match status" value="1"/>
</dbReference>
<dbReference type="STRING" id="1890683.A0A427Y7L1"/>
<feature type="compositionally biased region" description="Gly residues" evidence="4">
    <location>
        <begin position="943"/>
        <end position="953"/>
    </location>
</feature>
<comment type="caution">
    <text evidence="7">The sequence shown here is derived from an EMBL/GenBank/DDBJ whole genome shotgun (WGS) entry which is preliminary data.</text>
</comment>
<keyword evidence="5" id="KW-0812">Transmembrane</keyword>
<dbReference type="SUPFAM" id="SSF54373">
    <property type="entry name" value="FAD-linked reductases, C-terminal domain"/>
    <property type="match status" value="1"/>
</dbReference>
<protein>
    <recommendedName>
        <fullName evidence="6">Glucose-methanol-choline oxidoreductase N-terminal domain-containing protein</fullName>
    </recommendedName>
</protein>
<gene>
    <name evidence="7" type="ORF">EHS25_003561</name>
</gene>
<dbReference type="Pfam" id="PF05199">
    <property type="entry name" value="GMC_oxred_C"/>
    <property type="match status" value="1"/>
</dbReference>
<dbReference type="SUPFAM" id="SSF51905">
    <property type="entry name" value="FAD/NAD(P)-binding domain"/>
    <property type="match status" value="1"/>
</dbReference>
<feature type="region of interest" description="Disordered" evidence="4">
    <location>
        <begin position="915"/>
        <end position="965"/>
    </location>
</feature>
<evidence type="ECO:0000313" key="8">
    <source>
        <dbReference type="Proteomes" id="UP000279259"/>
    </source>
</evidence>
<dbReference type="Gene3D" id="3.50.50.60">
    <property type="entry name" value="FAD/NAD(P)-binding domain"/>
    <property type="match status" value="1"/>
</dbReference>
<dbReference type="GO" id="GO:0016614">
    <property type="term" value="F:oxidoreductase activity, acting on CH-OH group of donors"/>
    <property type="evidence" value="ECO:0007669"/>
    <property type="project" value="InterPro"/>
</dbReference>
<feature type="region of interest" description="Disordered" evidence="4">
    <location>
        <begin position="82"/>
        <end position="115"/>
    </location>
</feature>
<feature type="domain" description="Glucose-methanol-choline oxidoreductase N-terminal" evidence="6">
    <location>
        <begin position="226"/>
        <end position="249"/>
    </location>
</feature>
<dbReference type="PANTHER" id="PTHR11552">
    <property type="entry name" value="GLUCOSE-METHANOL-CHOLINE GMC OXIDOREDUCTASE"/>
    <property type="match status" value="1"/>
</dbReference>
<dbReference type="PROSITE" id="PS00623">
    <property type="entry name" value="GMC_OXRED_1"/>
    <property type="match status" value="1"/>
</dbReference>
<feature type="region of interest" description="Disordered" evidence="4">
    <location>
        <begin position="749"/>
        <end position="773"/>
    </location>
</feature>
<evidence type="ECO:0000256" key="4">
    <source>
        <dbReference type="SAM" id="MobiDB-lite"/>
    </source>
</evidence>
<proteinExistence type="inferred from homology"/>
<dbReference type="InterPro" id="IPR007867">
    <property type="entry name" value="GMC_OxRtase_C"/>
</dbReference>
<keyword evidence="3" id="KW-0285">Flavoprotein</keyword>
<accession>A0A427Y7L1</accession>
<comment type="cofactor">
    <cofactor evidence="1">
        <name>FAD</name>
        <dbReference type="ChEBI" id="CHEBI:57692"/>
    </cofactor>
</comment>
<dbReference type="Pfam" id="PF00732">
    <property type="entry name" value="GMC_oxred_N"/>
    <property type="match status" value="1"/>
</dbReference>
<evidence type="ECO:0000256" key="2">
    <source>
        <dbReference type="ARBA" id="ARBA00010790"/>
    </source>
</evidence>
<keyword evidence="5" id="KW-1133">Transmembrane helix</keyword>
<dbReference type="GO" id="GO:0050660">
    <property type="term" value="F:flavin adenine dinucleotide binding"/>
    <property type="evidence" value="ECO:0007669"/>
    <property type="project" value="InterPro"/>
</dbReference>
<feature type="transmembrane region" description="Helical" evidence="5">
    <location>
        <begin position="785"/>
        <end position="808"/>
    </location>
</feature>
<evidence type="ECO:0000256" key="3">
    <source>
        <dbReference type="RuleBase" id="RU003968"/>
    </source>
</evidence>
<dbReference type="Gene3D" id="3.30.560.10">
    <property type="entry name" value="Glucose Oxidase, domain 3"/>
    <property type="match status" value="1"/>
</dbReference>
<dbReference type="EMBL" id="RSCD01000018">
    <property type="protein sequence ID" value="RSH87072.1"/>
    <property type="molecule type" value="Genomic_DNA"/>
</dbReference>
<organism evidence="7 8">
    <name type="scientific">Saitozyma podzolica</name>
    <dbReference type="NCBI Taxonomy" id="1890683"/>
    <lineage>
        <taxon>Eukaryota</taxon>
        <taxon>Fungi</taxon>
        <taxon>Dikarya</taxon>
        <taxon>Basidiomycota</taxon>
        <taxon>Agaricomycotina</taxon>
        <taxon>Tremellomycetes</taxon>
        <taxon>Tremellales</taxon>
        <taxon>Trimorphomycetaceae</taxon>
        <taxon>Saitozyma</taxon>
    </lineage>
</organism>
<dbReference type="AlphaFoldDB" id="A0A427Y7L1"/>
<feature type="region of interest" description="Disordered" evidence="4">
    <location>
        <begin position="818"/>
        <end position="860"/>
    </location>
</feature>
<feature type="compositionally biased region" description="Pro residues" evidence="4">
    <location>
        <begin position="839"/>
        <end position="854"/>
    </location>
</feature>
<feature type="compositionally biased region" description="Low complexity" evidence="4">
    <location>
        <begin position="764"/>
        <end position="773"/>
    </location>
</feature>
<sequence length="965" mass="102205">MVIYAWDELWAADGGDAMRSVCADSTRADTNLSQRTVSSSTHPLLIDVTGDTGGSNQHAFISRQPGPGRSLPTLAHLRLVPSHRAPRPLSRTRSLPSDPLHLFHPNPRSLAPEERHPHPHNLFHPHRSLLRRSITTDPTTVSGNSFDFVIAGGGVAGLALAARLSEWSNVTVLVIEAGGDGEDVQQQIDIPGYSYLHSLTNSAYDWAYKTTTQTDNLNRVMSWPRGKGLGGSGAINGLFWCRGDSNEYDAWASLNPNGEQTWDWAEVTKYIKKAENFTEPPASVQSEMGMVLNASAHGSTGPIQAGFSQYIFSEVANWIPAWVNLGFTAHDLADGTTHGVMITPSTINSHNQTRSDSKAGYIDPMPPRSNLVILTGQQVTQVIFNGSTDASGNIIASGVKFQASSTAASYSVQANKEVILSGGTIGSAQILQLSGVGPSSLMTSLGITSKLDLPVGYNLQDHVSYSMYWNTPQGTYTWNNLSTSSTLQAEALSQYEANATGLWTYVNEAVGYPSMTDITGSSSAASTYASTVTSAIASTVSDVTTWMNLPSNVATGLTAQYNLMAGWLTQNIGQLEIILTMLGNGGNQIGIQVALQHPWSRGTIFINSTNPFTQPAINPDYFGVGYDIDIMGYGSEFARTLAATSPLSTVMTSEYSPGTAYTGDTLANYTKQNCGTEYHPLGTCAMLPQASGGVVDTNLIVYGSANLRVIDASIMPLHLSAHLMATSYGVAEKGADIIKSKYMAASVSTNSSSTTATPGKATDTSVTNANKAASSTSTLSTGAKIGIGVGAGVGAAVLLGALILFCCLRRRKNKKAPVEKGWYNPGPAATGEASGVPSDPKPPPLHPLTPPPLHQSPYKEPAYAMSDLPAAPVAPYAHQRTLSASPSVATMATADLMTGTPMRSGSDYDMGGYSRGGAASPYRDSGDWEEENRRGYSASPMGPGQGAPMGHGGQQQQRYHPVQIR</sequence>
<reference evidence="7 8" key="1">
    <citation type="submission" date="2018-11" db="EMBL/GenBank/DDBJ databases">
        <title>Genome sequence of Saitozyma podzolica DSM 27192.</title>
        <authorList>
            <person name="Aliyu H."/>
            <person name="Gorte O."/>
            <person name="Ochsenreither K."/>
        </authorList>
    </citation>
    <scope>NUCLEOTIDE SEQUENCE [LARGE SCALE GENOMIC DNA]</scope>
    <source>
        <strain evidence="7 8">DSM 27192</strain>
    </source>
</reference>
<dbReference type="OrthoDB" id="269227at2759"/>
<dbReference type="InterPro" id="IPR000172">
    <property type="entry name" value="GMC_OxRdtase_N"/>
</dbReference>
<dbReference type="InterPro" id="IPR012132">
    <property type="entry name" value="GMC_OxRdtase"/>
</dbReference>
<evidence type="ECO:0000256" key="5">
    <source>
        <dbReference type="SAM" id="Phobius"/>
    </source>
</evidence>
<evidence type="ECO:0000313" key="7">
    <source>
        <dbReference type="EMBL" id="RSH87072.1"/>
    </source>
</evidence>
<keyword evidence="3" id="KW-0274">FAD</keyword>
<evidence type="ECO:0000256" key="1">
    <source>
        <dbReference type="ARBA" id="ARBA00001974"/>
    </source>
</evidence>
<dbReference type="InterPro" id="IPR036188">
    <property type="entry name" value="FAD/NAD-bd_sf"/>
</dbReference>
<name>A0A427Y7L1_9TREE</name>